<evidence type="ECO:0000313" key="3">
    <source>
        <dbReference type="Proteomes" id="UP000016931"/>
    </source>
</evidence>
<sequence>DVHPYHLRQPAGAIELAERVGSDRTLLPHSPPEHTLLPPVSRRLGPRGTTTTGDRLAQRPCLSPGYLTLHRERPLFNRLRACAAWPAFSCRRSWTLG</sequence>
<name>M3D0S6_SPHMS</name>
<protein>
    <submittedName>
        <fullName evidence="2">Uncharacterized protein</fullName>
    </submittedName>
</protein>
<reference evidence="2 3" key="1">
    <citation type="journal article" date="2012" name="PLoS Pathog.">
        <title>Diverse lifestyles and strategies of plant pathogenesis encoded in the genomes of eighteen Dothideomycetes fungi.</title>
        <authorList>
            <person name="Ohm R.A."/>
            <person name="Feau N."/>
            <person name="Henrissat B."/>
            <person name="Schoch C.L."/>
            <person name="Horwitz B.A."/>
            <person name="Barry K.W."/>
            <person name="Condon B.J."/>
            <person name="Copeland A.C."/>
            <person name="Dhillon B."/>
            <person name="Glaser F."/>
            <person name="Hesse C.N."/>
            <person name="Kosti I."/>
            <person name="LaButti K."/>
            <person name="Lindquist E.A."/>
            <person name="Lucas S."/>
            <person name="Salamov A.A."/>
            <person name="Bradshaw R.E."/>
            <person name="Ciuffetti L."/>
            <person name="Hamelin R.C."/>
            <person name="Kema G.H.J."/>
            <person name="Lawrence C."/>
            <person name="Scott J.A."/>
            <person name="Spatafora J.W."/>
            <person name="Turgeon B.G."/>
            <person name="de Wit P.J.G.M."/>
            <person name="Zhong S."/>
            <person name="Goodwin S.B."/>
            <person name="Grigoriev I.V."/>
        </authorList>
    </citation>
    <scope>NUCLEOTIDE SEQUENCE [LARGE SCALE GENOMIC DNA]</scope>
    <source>
        <strain evidence="2 3">SO2202</strain>
    </source>
</reference>
<accession>M3D0S6</accession>
<proteinExistence type="predicted"/>
<dbReference type="AlphaFoldDB" id="M3D0S6"/>
<dbReference type="Proteomes" id="UP000016931">
    <property type="component" value="Unassembled WGS sequence"/>
</dbReference>
<feature type="non-terminal residue" evidence="2">
    <location>
        <position position="1"/>
    </location>
</feature>
<dbReference type="EMBL" id="KB456268">
    <property type="protein sequence ID" value="EMF10088.1"/>
    <property type="molecule type" value="Genomic_DNA"/>
</dbReference>
<dbReference type="HOGENOM" id="CLU_2352402_0_0_1"/>
<gene>
    <name evidence="2" type="ORF">SEPMUDRAFT_151137</name>
</gene>
<evidence type="ECO:0000256" key="1">
    <source>
        <dbReference type="SAM" id="MobiDB-lite"/>
    </source>
</evidence>
<dbReference type="GeneID" id="27903759"/>
<keyword evidence="3" id="KW-1185">Reference proteome</keyword>
<feature type="compositionally biased region" description="Low complexity" evidence="1">
    <location>
        <begin position="42"/>
        <end position="55"/>
    </location>
</feature>
<dbReference type="RefSeq" id="XP_016758209.1">
    <property type="nucleotide sequence ID" value="XM_016906622.1"/>
</dbReference>
<organism evidence="2 3">
    <name type="scientific">Sphaerulina musiva (strain SO2202)</name>
    <name type="common">Poplar stem canker fungus</name>
    <name type="synonym">Septoria musiva</name>
    <dbReference type="NCBI Taxonomy" id="692275"/>
    <lineage>
        <taxon>Eukaryota</taxon>
        <taxon>Fungi</taxon>
        <taxon>Dikarya</taxon>
        <taxon>Ascomycota</taxon>
        <taxon>Pezizomycotina</taxon>
        <taxon>Dothideomycetes</taxon>
        <taxon>Dothideomycetidae</taxon>
        <taxon>Mycosphaerellales</taxon>
        <taxon>Mycosphaerellaceae</taxon>
        <taxon>Sphaerulina</taxon>
    </lineage>
</organism>
<feature type="region of interest" description="Disordered" evidence="1">
    <location>
        <begin position="23"/>
        <end position="57"/>
    </location>
</feature>
<evidence type="ECO:0000313" key="2">
    <source>
        <dbReference type="EMBL" id="EMF10088.1"/>
    </source>
</evidence>